<dbReference type="AlphaFoldDB" id="A0A2K3N3K6"/>
<dbReference type="PROSITE" id="PS50056">
    <property type="entry name" value="TYR_PHOSPHATASE_2"/>
    <property type="match status" value="1"/>
</dbReference>
<evidence type="ECO:0000313" key="3">
    <source>
        <dbReference type="EMBL" id="PNX97596.1"/>
    </source>
</evidence>
<dbReference type="InterPro" id="IPR020422">
    <property type="entry name" value="TYR_PHOSPHATASE_DUAL_dom"/>
</dbReference>
<organism evidence="3 4">
    <name type="scientific">Trifolium pratense</name>
    <name type="common">Red clover</name>
    <dbReference type="NCBI Taxonomy" id="57577"/>
    <lineage>
        <taxon>Eukaryota</taxon>
        <taxon>Viridiplantae</taxon>
        <taxon>Streptophyta</taxon>
        <taxon>Embryophyta</taxon>
        <taxon>Tracheophyta</taxon>
        <taxon>Spermatophyta</taxon>
        <taxon>Magnoliopsida</taxon>
        <taxon>eudicotyledons</taxon>
        <taxon>Gunneridae</taxon>
        <taxon>Pentapetalae</taxon>
        <taxon>rosids</taxon>
        <taxon>fabids</taxon>
        <taxon>Fabales</taxon>
        <taxon>Fabaceae</taxon>
        <taxon>Papilionoideae</taxon>
        <taxon>50 kb inversion clade</taxon>
        <taxon>NPAAA clade</taxon>
        <taxon>Hologalegina</taxon>
        <taxon>IRL clade</taxon>
        <taxon>Trifolieae</taxon>
        <taxon>Trifolium</taxon>
    </lineage>
</organism>
<dbReference type="Pfam" id="PF00782">
    <property type="entry name" value="DSPc"/>
    <property type="match status" value="2"/>
</dbReference>
<name>A0A2K3N3K6_TRIPR</name>
<gene>
    <name evidence="2" type="ORF">L195_g017149</name>
    <name evidence="3" type="ORF">L195_g020827</name>
</gene>
<reference evidence="3 4" key="1">
    <citation type="journal article" date="2014" name="Am. J. Bot.">
        <title>Genome assembly and annotation for red clover (Trifolium pratense; Fabaceae).</title>
        <authorList>
            <person name="Istvanek J."/>
            <person name="Jaros M."/>
            <person name="Krenek A."/>
            <person name="Repkova J."/>
        </authorList>
    </citation>
    <scope>NUCLEOTIDE SEQUENCE [LARGE SCALE GENOMIC DNA]</scope>
    <source>
        <strain evidence="4">cv. Tatra</strain>
        <tissue evidence="3">Young leaves</tissue>
    </source>
</reference>
<evidence type="ECO:0000313" key="2">
    <source>
        <dbReference type="EMBL" id="PNX93984.1"/>
    </source>
</evidence>
<dbReference type="Proteomes" id="UP000236291">
    <property type="component" value="Unassembled WGS sequence"/>
</dbReference>
<protein>
    <submittedName>
        <fullName evidence="3">Dual specificity protein phosphatase 1</fullName>
    </submittedName>
</protein>
<reference evidence="3 4" key="2">
    <citation type="journal article" date="2017" name="Front. Plant Sci.">
        <title>Gene Classification and Mining of Molecular Markers Useful in Red Clover (Trifolium pratense) Breeding.</title>
        <authorList>
            <person name="Istvanek J."/>
            <person name="Dluhosova J."/>
            <person name="Dluhos P."/>
            <person name="Patkova L."/>
            <person name="Nedelnik J."/>
            <person name="Repkova J."/>
        </authorList>
    </citation>
    <scope>NUCLEOTIDE SEQUENCE [LARGE SCALE GENOMIC DNA]</scope>
    <source>
        <strain evidence="4">cv. Tatra</strain>
        <tissue evidence="3">Young leaves</tissue>
    </source>
</reference>
<dbReference type="STRING" id="57577.A0A2K3N3K6"/>
<dbReference type="InterPro" id="IPR000387">
    <property type="entry name" value="Tyr_Pase_dom"/>
</dbReference>
<dbReference type="EMBL" id="ASHM01015722">
    <property type="protein sequence ID" value="PNX97596.1"/>
    <property type="molecule type" value="Genomic_DNA"/>
</dbReference>
<dbReference type="SUPFAM" id="SSF52799">
    <property type="entry name" value="(Phosphotyrosine protein) phosphatases II"/>
    <property type="match status" value="1"/>
</dbReference>
<dbReference type="ExpressionAtlas" id="A0A2K3N3K6">
    <property type="expression patterns" value="baseline"/>
</dbReference>
<dbReference type="EMBL" id="ASHM01012023">
    <property type="protein sequence ID" value="PNX93984.1"/>
    <property type="molecule type" value="Genomic_DNA"/>
</dbReference>
<dbReference type="PANTHER" id="PTHR46377">
    <property type="entry name" value="DUAL SPECIFICITY PROTEIN PHOSPHATASE 19"/>
    <property type="match status" value="1"/>
</dbReference>
<dbReference type="PANTHER" id="PTHR46377:SF1">
    <property type="entry name" value="DUAL SPECIFICITY PROTEIN PHOSPHATASE 19"/>
    <property type="match status" value="1"/>
</dbReference>
<dbReference type="InterPro" id="IPR000340">
    <property type="entry name" value="Dual-sp_phosphatase_cat-dom"/>
</dbReference>
<dbReference type="GO" id="GO:0008579">
    <property type="term" value="F:JUN kinase phosphatase activity"/>
    <property type="evidence" value="ECO:0007669"/>
    <property type="project" value="TreeGrafter"/>
</dbReference>
<dbReference type="CDD" id="cd14498">
    <property type="entry name" value="DSP"/>
    <property type="match status" value="1"/>
</dbReference>
<evidence type="ECO:0000313" key="4">
    <source>
        <dbReference type="Proteomes" id="UP000236291"/>
    </source>
</evidence>
<dbReference type="Gene3D" id="3.90.190.10">
    <property type="entry name" value="Protein tyrosine phosphatase superfamily"/>
    <property type="match status" value="1"/>
</dbReference>
<evidence type="ECO:0000259" key="1">
    <source>
        <dbReference type="PROSITE" id="PS50056"/>
    </source>
</evidence>
<sequence>REAGFGGDQNLPRCRDCCLLSNNIVFAILKVLALIFNNVAWAEILSVLDTAVADKEDTNLKQYFNECFDFIDEAKRNGGYVLVHCYAGRSRSFSSNKLGAACSVTIIVAYLMKSRGMSLSEALEHVKNKRPRAAPNRGFIRQLEDFEKSLQGENCINLKYR</sequence>
<dbReference type="InterPro" id="IPR029021">
    <property type="entry name" value="Prot-tyrosine_phosphatase-like"/>
</dbReference>
<dbReference type="GO" id="GO:0005737">
    <property type="term" value="C:cytoplasm"/>
    <property type="evidence" value="ECO:0007669"/>
    <property type="project" value="TreeGrafter"/>
</dbReference>
<proteinExistence type="predicted"/>
<comment type="caution">
    <text evidence="3">The sequence shown here is derived from an EMBL/GenBank/DDBJ whole genome shotgun (WGS) entry which is preliminary data.</text>
</comment>
<feature type="domain" description="Tyrosine specific protein phosphatases" evidence="1">
    <location>
        <begin position="62"/>
        <end position="131"/>
    </location>
</feature>
<accession>A0A2K3N3K6</accession>
<dbReference type="SMART" id="SM00195">
    <property type="entry name" value="DSPc"/>
    <property type="match status" value="1"/>
</dbReference>
<feature type="non-terminal residue" evidence="3">
    <location>
        <position position="1"/>
    </location>
</feature>